<proteinExistence type="predicted"/>
<keyword evidence="5 6" id="KW-0411">Iron-sulfur</keyword>
<dbReference type="GO" id="GO:0051536">
    <property type="term" value="F:iron-sulfur cluster binding"/>
    <property type="evidence" value="ECO:0007669"/>
    <property type="project" value="UniProtKB-KW"/>
</dbReference>
<gene>
    <name evidence="8" type="ORF">TSYNT_5475</name>
</gene>
<sequence>MIFFDETRIKKASFSVVSNRPSVLFVLCSAVLSPHLYKNVFALTVICDRINKENIAEEVFPLKLTVDQDLCIGCGLCIDTCPSVFDWNDDGKAQVIVDEVPEDVEDDAREAMENCAAEAIKEE</sequence>
<dbReference type="SUPFAM" id="SSF54862">
    <property type="entry name" value="4Fe-4S ferredoxins"/>
    <property type="match status" value="1"/>
</dbReference>
<comment type="function">
    <text evidence="6">Ferredoxins are iron-sulfur proteins that transfer electrons in a wide variety of metabolic reactions.</text>
</comment>
<evidence type="ECO:0000256" key="1">
    <source>
        <dbReference type="ARBA" id="ARBA00022448"/>
    </source>
</evidence>
<keyword evidence="1 6" id="KW-0813">Transport</keyword>
<evidence type="ECO:0000313" key="8">
    <source>
        <dbReference type="EMBL" id="GAQ24628.1"/>
    </source>
</evidence>
<dbReference type="AlphaFoldDB" id="A0A0U9HFG9"/>
<dbReference type="InterPro" id="IPR001080">
    <property type="entry name" value="3Fe4S_ferredoxin"/>
</dbReference>
<dbReference type="Pfam" id="PF13459">
    <property type="entry name" value="Fer4_15"/>
    <property type="match status" value="1"/>
</dbReference>
<dbReference type="Proteomes" id="UP000062160">
    <property type="component" value="Unassembled WGS sequence"/>
</dbReference>
<dbReference type="EMBL" id="DF976999">
    <property type="protein sequence ID" value="GAQ24628.1"/>
    <property type="molecule type" value="Genomic_DNA"/>
</dbReference>
<feature type="domain" description="4Fe-4S ferredoxin-type" evidence="7">
    <location>
        <begin position="62"/>
        <end position="90"/>
    </location>
</feature>
<dbReference type="InterPro" id="IPR017896">
    <property type="entry name" value="4Fe4S_Fe-S-bd"/>
</dbReference>
<dbReference type="PANTHER" id="PTHR36923:SF3">
    <property type="entry name" value="FERREDOXIN"/>
    <property type="match status" value="1"/>
</dbReference>
<dbReference type="InterPro" id="IPR017900">
    <property type="entry name" value="4Fe4S_Fe_S_CS"/>
</dbReference>
<evidence type="ECO:0000256" key="6">
    <source>
        <dbReference type="RuleBase" id="RU368020"/>
    </source>
</evidence>
<dbReference type="STRING" id="224999.GCA_001485475_00628"/>
<name>A0A0U9HFG9_9FIRM</name>
<dbReference type="InterPro" id="IPR051269">
    <property type="entry name" value="Fe-S_cluster_ET"/>
</dbReference>
<dbReference type="PROSITE" id="PS00198">
    <property type="entry name" value="4FE4S_FER_1"/>
    <property type="match status" value="1"/>
</dbReference>
<dbReference type="GO" id="GO:0009055">
    <property type="term" value="F:electron transfer activity"/>
    <property type="evidence" value="ECO:0007669"/>
    <property type="project" value="UniProtKB-UniRule"/>
</dbReference>
<keyword evidence="3 6" id="KW-0249">Electron transport</keyword>
<dbReference type="PANTHER" id="PTHR36923">
    <property type="entry name" value="FERREDOXIN"/>
    <property type="match status" value="1"/>
</dbReference>
<evidence type="ECO:0000256" key="4">
    <source>
        <dbReference type="ARBA" id="ARBA00023004"/>
    </source>
</evidence>
<reference evidence="8" key="1">
    <citation type="journal article" date="2016" name="Genome Announc.">
        <title>Draft Genome Sequence of the Syntrophic Lactate-Degrading Bacterium Tepidanaerobacter syntrophicus JLT.</title>
        <authorList>
            <person name="Matsuura N."/>
            <person name="Ohashi A."/>
            <person name="Tourlousse D.M."/>
            <person name="Sekiguchi Y."/>
        </authorList>
    </citation>
    <scope>NUCLEOTIDE SEQUENCE [LARGE SCALE GENOMIC DNA]</scope>
    <source>
        <strain evidence="8">JL</strain>
    </source>
</reference>
<dbReference type="PRINTS" id="PR00352">
    <property type="entry name" value="3FE4SFRDOXIN"/>
</dbReference>
<accession>A0A0U9HFG9</accession>
<keyword evidence="9" id="KW-1185">Reference proteome</keyword>
<dbReference type="Gene3D" id="3.30.70.20">
    <property type="match status" value="1"/>
</dbReference>
<evidence type="ECO:0000256" key="5">
    <source>
        <dbReference type="ARBA" id="ARBA00023014"/>
    </source>
</evidence>
<organism evidence="8">
    <name type="scientific">Tepidanaerobacter syntrophicus</name>
    <dbReference type="NCBI Taxonomy" id="224999"/>
    <lineage>
        <taxon>Bacteria</taxon>
        <taxon>Bacillati</taxon>
        <taxon>Bacillota</taxon>
        <taxon>Clostridia</taxon>
        <taxon>Thermosediminibacterales</taxon>
        <taxon>Tepidanaerobacteraceae</taxon>
        <taxon>Tepidanaerobacter</taxon>
    </lineage>
</organism>
<keyword evidence="2 6" id="KW-0479">Metal-binding</keyword>
<evidence type="ECO:0000256" key="2">
    <source>
        <dbReference type="ARBA" id="ARBA00022723"/>
    </source>
</evidence>
<dbReference type="GO" id="GO:0005506">
    <property type="term" value="F:iron ion binding"/>
    <property type="evidence" value="ECO:0007669"/>
    <property type="project" value="UniProtKB-UniRule"/>
</dbReference>
<evidence type="ECO:0000313" key="9">
    <source>
        <dbReference type="Proteomes" id="UP000062160"/>
    </source>
</evidence>
<dbReference type="PROSITE" id="PS51379">
    <property type="entry name" value="4FE4S_FER_2"/>
    <property type="match status" value="1"/>
</dbReference>
<evidence type="ECO:0000256" key="3">
    <source>
        <dbReference type="ARBA" id="ARBA00022982"/>
    </source>
</evidence>
<protein>
    <recommendedName>
        <fullName evidence="6">Ferredoxin</fullName>
    </recommendedName>
</protein>
<evidence type="ECO:0000259" key="7">
    <source>
        <dbReference type="PROSITE" id="PS51379"/>
    </source>
</evidence>
<keyword evidence="4 6" id="KW-0408">Iron</keyword>